<evidence type="ECO:0000313" key="2">
    <source>
        <dbReference type="Proteomes" id="UP001232063"/>
    </source>
</evidence>
<gene>
    <name evidence="1" type="ORF">QNI22_12635</name>
</gene>
<comment type="caution">
    <text evidence="1">The sequence shown here is derived from an EMBL/GenBank/DDBJ whole genome shotgun (WGS) entry which is preliminary data.</text>
</comment>
<sequence>MSLQTFVKISAVTNLSDARYCAGMGVDMLGFSLDPSAETFVDPTTFQSITEWVAGVQLIGEVESIEPETLQELVKNYSIDGLQLVSSSDWKGLQATDLTLLCKVSWSEDLSLQNFQIQYEHIKPYVTYFLVESEEDSITPEIGYHLAQIAEHYPIVLGFGIQQNSILQTLSSIPFKGIALKGGQEIRPGYKDFDDLAEILETLETE</sequence>
<dbReference type="GO" id="GO:0016853">
    <property type="term" value="F:isomerase activity"/>
    <property type="evidence" value="ECO:0007669"/>
    <property type="project" value="UniProtKB-KW"/>
</dbReference>
<dbReference type="Gene3D" id="3.20.20.70">
    <property type="entry name" value="Aldolase class I"/>
    <property type="match status" value="1"/>
</dbReference>
<organism evidence="1 2">
    <name type="scientific">Xanthocytophaga agilis</name>
    <dbReference type="NCBI Taxonomy" id="3048010"/>
    <lineage>
        <taxon>Bacteria</taxon>
        <taxon>Pseudomonadati</taxon>
        <taxon>Bacteroidota</taxon>
        <taxon>Cytophagia</taxon>
        <taxon>Cytophagales</taxon>
        <taxon>Rhodocytophagaceae</taxon>
        <taxon>Xanthocytophaga</taxon>
    </lineage>
</organism>
<name>A0AAE3R4Z7_9BACT</name>
<proteinExistence type="predicted"/>
<dbReference type="RefSeq" id="WP_314510982.1">
    <property type="nucleotide sequence ID" value="NZ_JASJOU010000003.1"/>
</dbReference>
<dbReference type="Proteomes" id="UP001232063">
    <property type="component" value="Unassembled WGS sequence"/>
</dbReference>
<reference evidence="1" key="1">
    <citation type="submission" date="2023-05" db="EMBL/GenBank/DDBJ databases">
        <authorList>
            <person name="Zhang X."/>
        </authorList>
    </citation>
    <scope>NUCLEOTIDE SEQUENCE</scope>
    <source>
        <strain evidence="1">BD1B2-1</strain>
    </source>
</reference>
<evidence type="ECO:0000313" key="1">
    <source>
        <dbReference type="EMBL" id="MDJ1501504.1"/>
    </source>
</evidence>
<accession>A0AAE3R4Z7</accession>
<protein>
    <submittedName>
        <fullName evidence="1">N-(5'-phosphoribosyl)anthranilate isomerase</fullName>
    </submittedName>
</protein>
<dbReference type="SUPFAM" id="SSF51366">
    <property type="entry name" value="Ribulose-phoshate binding barrel"/>
    <property type="match status" value="1"/>
</dbReference>
<dbReference type="InterPro" id="IPR011060">
    <property type="entry name" value="RibuloseP-bd_barrel"/>
</dbReference>
<keyword evidence="2" id="KW-1185">Reference proteome</keyword>
<dbReference type="InterPro" id="IPR013785">
    <property type="entry name" value="Aldolase_TIM"/>
</dbReference>
<dbReference type="EMBL" id="JASJOU010000003">
    <property type="protein sequence ID" value="MDJ1501504.1"/>
    <property type="molecule type" value="Genomic_DNA"/>
</dbReference>
<keyword evidence="1" id="KW-0413">Isomerase</keyword>
<dbReference type="AlphaFoldDB" id="A0AAE3R4Z7"/>